<feature type="domain" description="Aminotransferase class I/classII large" evidence="8">
    <location>
        <begin position="27"/>
        <end position="389"/>
    </location>
</feature>
<protein>
    <recommendedName>
        <fullName evidence="7">Aminotransferase</fullName>
        <ecNumber evidence="7">2.6.1.-</ecNumber>
    </recommendedName>
</protein>
<evidence type="ECO:0000256" key="1">
    <source>
        <dbReference type="ARBA" id="ARBA00001933"/>
    </source>
</evidence>
<dbReference type="GO" id="GO:0005829">
    <property type="term" value="C:cytosol"/>
    <property type="evidence" value="ECO:0007669"/>
    <property type="project" value="TreeGrafter"/>
</dbReference>
<dbReference type="GO" id="GO:0042802">
    <property type="term" value="F:identical protein binding"/>
    <property type="evidence" value="ECO:0007669"/>
    <property type="project" value="TreeGrafter"/>
</dbReference>
<comment type="similarity">
    <text evidence="2 7">Belongs to the class-I pyridoxal-phosphate-dependent aminotransferase family.</text>
</comment>
<dbReference type="SUPFAM" id="SSF53383">
    <property type="entry name" value="PLP-dependent transferases"/>
    <property type="match status" value="1"/>
</dbReference>
<dbReference type="Gene3D" id="3.90.1150.10">
    <property type="entry name" value="Aspartate Aminotransferase, domain 1"/>
    <property type="match status" value="1"/>
</dbReference>
<dbReference type="PROSITE" id="PS00105">
    <property type="entry name" value="AA_TRANSFER_CLASS_1"/>
    <property type="match status" value="1"/>
</dbReference>
<keyword evidence="4 7" id="KW-0032">Aminotransferase</keyword>
<evidence type="ECO:0000256" key="3">
    <source>
        <dbReference type="ARBA" id="ARBA00011738"/>
    </source>
</evidence>
<gene>
    <name evidence="9" type="ORF">HELGO_WM25300</name>
</gene>
<keyword evidence="5 7" id="KW-0808">Transferase</keyword>
<dbReference type="EC" id="2.6.1.-" evidence="7"/>
<dbReference type="PANTHER" id="PTHR11879:SF22">
    <property type="entry name" value="ASPARTATE AMINOTRANSFERASE, MITOCHONDRIAL"/>
    <property type="match status" value="1"/>
</dbReference>
<organism evidence="9">
    <name type="scientific">uncultured Thiotrichaceae bacterium</name>
    <dbReference type="NCBI Taxonomy" id="298394"/>
    <lineage>
        <taxon>Bacteria</taxon>
        <taxon>Pseudomonadati</taxon>
        <taxon>Pseudomonadota</taxon>
        <taxon>Gammaproteobacteria</taxon>
        <taxon>Thiotrichales</taxon>
        <taxon>Thiotrichaceae</taxon>
        <taxon>environmental samples</taxon>
    </lineage>
</organism>
<dbReference type="Pfam" id="PF00155">
    <property type="entry name" value="Aminotran_1_2"/>
    <property type="match status" value="1"/>
</dbReference>
<dbReference type="InterPro" id="IPR015422">
    <property type="entry name" value="PyrdxlP-dep_Trfase_small"/>
</dbReference>
<dbReference type="AlphaFoldDB" id="A0A6S6U845"/>
<accession>A0A6S6U845</accession>
<evidence type="ECO:0000256" key="5">
    <source>
        <dbReference type="ARBA" id="ARBA00022679"/>
    </source>
</evidence>
<evidence type="ECO:0000256" key="4">
    <source>
        <dbReference type="ARBA" id="ARBA00022576"/>
    </source>
</evidence>
<name>A0A6S6U845_9GAMM</name>
<dbReference type="InterPro" id="IPR004838">
    <property type="entry name" value="NHTrfase_class1_PyrdxlP-BS"/>
</dbReference>
<dbReference type="InterPro" id="IPR015424">
    <property type="entry name" value="PyrdxlP-dep_Trfase"/>
</dbReference>
<evidence type="ECO:0000313" key="9">
    <source>
        <dbReference type="EMBL" id="CAA6830505.1"/>
    </source>
</evidence>
<dbReference type="EMBL" id="CACVAT010000593">
    <property type="protein sequence ID" value="CAA6830505.1"/>
    <property type="molecule type" value="Genomic_DNA"/>
</dbReference>
<dbReference type="InterPro" id="IPR000796">
    <property type="entry name" value="Asp_trans"/>
</dbReference>
<dbReference type="GO" id="GO:0004069">
    <property type="term" value="F:L-aspartate:2-oxoglutarate aminotransferase activity"/>
    <property type="evidence" value="ECO:0007669"/>
    <property type="project" value="TreeGrafter"/>
</dbReference>
<evidence type="ECO:0000259" key="8">
    <source>
        <dbReference type="Pfam" id="PF00155"/>
    </source>
</evidence>
<comment type="cofactor">
    <cofactor evidence="1 7">
        <name>pyridoxal 5'-phosphate</name>
        <dbReference type="ChEBI" id="CHEBI:597326"/>
    </cofactor>
</comment>
<sequence length="394" mass="43938">MFANLPVPPEDRILGLMRQFREDPREHKIDLCVGVYANEKGETIILDTVKEAEQRLFDTQKTKTYVGIAGDVSFNQAMHEIVFGEDYPTDRIRAAQAPGGSGSLRLISELIGRHKPDSRIWLSTPTWPNHGALLNVAGMPIGYYPYFDYDTKAVDFEAMKARLKTMGPQDVVVLHGCCHNPTGANLTPAQWDEVAQIAVDTGFFPLFDVAYQGFGDDLETDAYSVRKFADSVEEMAVATSCSKNFGIYRDRVGCAFVMGKNSDEADVAFKQLQAVARSIYSMPPDHGAAVVSIIWNDPELRQQWFAELEGITERMLGLRKLLADKLRAATGTDRFDFIAEHRGMFSMLGITPEQVVELREKHAIYIVGDSRMNIAGLRTDLMDTLANALVDVTR</sequence>
<comment type="subunit">
    <text evidence="3">Homodimer.</text>
</comment>
<proteinExistence type="inferred from homology"/>
<dbReference type="PANTHER" id="PTHR11879">
    <property type="entry name" value="ASPARTATE AMINOTRANSFERASE"/>
    <property type="match status" value="1"/>
</dbReference>
<evidence type="ECO:0000256" key="7">
    <source>
        <dbReference type="RuleBase" id="RU000481"/>
    </source>
</evidence>
<keyword evidence="6" id="KW-0663">Pyridoxal phosphate</keyword>
<evidence type="ECO:0000256" key="2">
    <source>
        <dbReference type="ARBA" id="ARBA00007441"/>
    </source>
</evidence>
<reference evidence="9" key="1">
    <citation type="submission" date="2020-01" db="EMBL/GenBank/DDBJ databases">
        <authorList>
            <person name="Meier V. D."/>
            <person name="Meier V D."/>
        </authorList>
    </citation>
    <scope>NUCLEOTIDE SEQUENCE</scope>
    <source>
        <strain evidence="9">HLG_WM_MAG_09</strain>
    </source>
</reference>
<dbReference type="InterPro" id="IPR004839">
    <property type="entry name" value="Aminotransferase_I/II_large"/>
</dbReference>
<dbReference type="GO" id="GO:0030170">
    <property type="term" value="F:pyridoxal phosphate binding"/>
    <property type="evidence" value="ECO:0007669"/>
    <property type="project" value="InterPro"/>
</dbReference>
<dbReference type="InterPro" id="IPR015421">
    <property type="entry name" value="PyrdxlP-dep_Trfase_major"/>
</dbReference>
<evidence type="ECO:0000256" key="6">
    <source>
        <dbReference type="ARBA" id="ARBA00022898"/>
    </source>
</evidence>
<dbReference type="PRINTS" id="PR00799">
    <property type="entry name" value="TRANSAMINASE"/>
</dbReference>
<dbReference type="CDD" id="cd00609">
    <property type="entry name" value="AAT_like"/>
    <property type="match status" value="1"/>
</dbReference>
<dbReference type="NCBIfam" id="NF006719">
    <property type="entry name" value="PRK09257.1"/>
    <property type="match status" value="1"/>
</dbReference>
<dbReference type="GO" id="GO:0004838">
    <property type="term" value="F:L-tyrosine-2-oxoglutarate transaminase activity"/>
    <property type="evidence" value="ECO:0007669"/>
    <property type="project" value="TreeGrafter"/>
</dbReference>
<dbReference type="GO" id="GO:0033585">
    <property type="term" value="P:L-phenylalanine biosynthetic process from chorismate via phenylpyruvate"/>
    <property type="evidence" value="ECO:0007669"/>
    <property type="project" value="TreeGrafter"/>
</dbReference>
<dbReference type="Gene3D" id="3.40.640.10">
    <property type="entry name" value="Type I PLP-dependent aspartate aminotransferase-like (Major domain)"/>
    <property type="match status" value="1"/>
</dbReference>